<dbReference type="AlphaFoldDB" id="A0A6A6EPA2"/>
<accession>A0A6A6EPA2</accession>
<organism evidence="1 2">
    <name type="scientific">Zopfia rhizophila CBS 207.26</name>
    <dbReference type="NCBI Taxonomy" id="1314779"/>
    <lineage>
        <taxon>Eukaryota</taxon>
        <taxon>Fungi</taxon>
        <taxon>Dikarya</taxon>
        <taxon>Ascomycota</taxon>
        <taxon>Pezizomycotina</taxon>
        <taxon>Dothideomycetes</taxon>
        <taxon>Dothideomycetes incertae sedis</taxon>
        <taxon>Zopfiaceae</taxon>
        <taxon>Zopfia</taxon>
    </lineage>
</organism>
<keyword evidence="2" id="KW-1185">Reference proteome</keyword>
<proteinExistence type="predicted"/>
<reference evidence="1" key="1">
    <citation type="journal article" date="2020" name="Stud. Mycol.">
        <title>101 Dothideomycetes genomes: a test case for predicting lifestyles and emergence of pathogens.</title>
        <authorList>
            <person name="Haridas S."/>
            <person name="Albert R."/>
            <person name="Binder M."/>
            <person name="Bloem J."/>
            <person name="Labutti K."/>
            <person name="Salamov A."/>
            <person name="Andreopoulos B."/>
            <person name="Baker S."/>
            <person name="Barry K."/>
            <person name="Bills G."/>
            <person name="Bluhm B."/>
            <person name="Cannon C."/>
            <person name="Castanera R."/>
            <person name="Culley D."/>
            <person name="Daum C."/>
            <person name="Ezra D."/>
            <person name="Gonzalez J."/>
            <person name="Henrissat B."/>
            <person name="Kuo A."/>
            <person name="Liang C."/>
            <person name="Lipzen A."/>
            <person name="Lutzoni F."/>
            <person name="Magnuson J."/>
            <person name="Mondo S."/>
            <person name="Nolan M."/>
            <person name="Ohm R."/>
            <person name="Pangilinan J."/>
            <person name="Park H.-J."/>
            <person name="Ramirez L."/>
            <person name="Alfaro M."/>
            <person name="Sun H."/>
            <person name="Tritt A."/>
            <person name="Yoshinaga Y."/>
            <person name="Zwiers L.-H."/>
            <person name="Turgeon B."/>
            <person name="Goodwin S."/>
            <person name="Spatafora J."/>
            <person name="Crous P."/>
            <person name="Grigoriev I."/>
        </authorList>
    </citation>
    <scope>NUCLEOTIDE SEQUENCE</scope>
    <source>
        <strain evidence="1">CBS 207.26</strain>
    </source>
</reference>
<sequence length="60" mass="6643">LGTLYALQGKLNIAAGMNELARKSSEKELELDHQSTLDVVNNLPNLYVEQGKIDEAIPLY</sequence>
<evidence type="ECO:0000313" key="2">
    <source>
        <dbReference type="Proteomes" id="UP000800200"/>
    </source>
</evidence>
<name>A0A6A6EPA2_9PEZI</name>
<dbReference type="Proteomes" id="UP000800200">
    <property type="component" value="Unassembled WGS sequence"/>
</dbReference>
<dbReference type="InterPro" id="IPR011990">
    <property type="entry name" value="TPR-like_helical_dom_sf"/>
</dbReference>
<dbReference type="EMBL" id="ML994614">
    <property type="protein sequence ID" value="KAF2192853.1"/>
    <property type="molecule type" value="Genomic_DNA"/>
</dbReference>
<protein>
    <submittedName>
        <fullName evidence="1">Uncharacterized protein</fullName>
    </submittedName>
</protein>
<dbReference type="OrthoDB" id="626167at2759"/>
<evidence type="ECO:0000313" key="1">
    <source>
        <dbReference type="EMBL" id="KAF2192853.1"/>
    </source>
</evidence>
<feature type="non-terminal residue" evidence="1">
    <location>
        <position position="1"/>
    </location>
</feature>
<gene>
    <name evidence="1" type="ORF">K469DRAFT_552163</name>
</gene>
<dbReference type="Gene3D" id="1.25.40.10">
    <property type="entry name" value="Tetratricopeptide repeat domain"/>
    <property type="match status" value="1"/>
</dbReference>